<dbReference type="Pfam" id="PF00072">
    <property type="entry name" value="Response_reg"/>
    <property type="match status" value="1"/>
</dbReference>
<dbReference type="InterPro" id="IPR011006">
    <property type="entry name" value="CheY-like_superfamily"/>
</dbReference>
<dbReference type="SUPFAM" id="SSF52172">
    <property type="entry name" value="CheY-like"/>
    <property type="match status" value="1"/>
</dbReference>
<proteinExistence type="predicted"/>
<dbReference type="Pfam" id="PF00512">
    <property type="entry name" value="HisKA"/>
    <property type="match status" value="1"/>
</dbReference>
<evidence type="ECO:0000313" key="7">
    <source>
        <dbReference type="Proteomes" id="UP000054279"/>
    </source>
</evidence>
<reference evidence="6 7" key="1">
    <citation type="submission" date="2014-06" db="EMBL/GenBank/DDBJ databases">
        <title>Evolutionary Origins and Diversification of the Mycorrhizal Mutualists.</title>
        <authorList>
            <consortium name="DOE Joint Genome Institute"/>
            <consortium name="Mycorrhizal Genomics Consortium"/>
            <person name="Kohler A."/>
            <person name="Kuo A."/>
            <person name="Nagy L.G."/>
            <person name="Floudas D."/>
            <person name="Copeland A."/>
            <person name="Barry K.W."/>
            <person name="Cichocki N."/>
            <person name="Veneault-Fourrey C."/>
            <person name="LaButti K."/>
            <person name="Lindquist E.A."/>
            <person name="Lipzen A."/>
            <person name="Lundell T."/>
            <person name="Morin E."/>
            <person name="Murat C."/>
            <person name="Riley R."/>
            <person name="Ohm R."/>
            <person name="Sun H."/>
            <person name="Tunlid A."/>
            <person name="Henrissat B."/>
            <person name="Grigoriev I.V."/>
            <person name="Hibbett D.S."/>
            <person name="Martin F."/>
        </authorList>
    </citation>
    <scope>NUCLEOTIDE SEQUENCE [LARGE SCALE GENOMIC DNA]</scope>
    <source>
        <strain evidence="6 7">SS14</strain>
    </source>
</reference>
<organism evidence="6 7">
    <name type="scientific">Sphaerobolus stellatus (strain SS14)</name>
    <dbReference type="NCBI Taxonomy" id="990650"/>
    <lineage>
        <taxon>Eukaryota</taxon>
        <taxon>Fungi</taxon>
        <taxon>Dikarya</taxon>
        <taxon>Basidiomycota</taxon>
        <taxon>Agaricomycotina</taxon>
        <taxon>Agaricomycetes</taxon>
        <taxon>Phallomycetidae</taxon>
        <taxon>Geastrales</taxon>
        <taxon>Sphaerobolaceae</taxon>
        <taxon>Sphaerobolus</taxon>
    </lineage>
</organism>
<dbReference type="PRINTS" id="PR00344">
    <property type="entry name" value="BCTRLSENSOR"/>
</dbReference>
<dbReference type="InterPro" id="IPR036097">
    <property type="entry name" value="HisK_dim/P_sf"/>
</dbReference>
<dbReference type="SMART" id="SM00387">
    <property type="entry name" value="HATPase_c"/>
    <property type="match status" value="1"/>
</dbReference>
<dbReference type="PANTHER" id="PTHR43547:SF2">
    <property type="entry name" value="HYBRID SIGNAL TRANSDUCTION HISTIDINE KINASE C"/>
    <property type="match status" value="1"/>
</dbReference>
<dbReference type="InterPro" id="IPR001789">
    <property type="entry name" value="Sig_transdc_resp-reg_receiver"/>
</dbReference>
<keyword evidence="7" id="KW-1185">Reference proteome</keyword>
<dbReference type="InterPro" id="IPR004358">
    <property type="entry name" value="Sig_transdc_His_kin-like_C"/>
</dbReference>
<dbReference type="AlphaFoldDB" id="A0A0C9UGJ0"/>
<evidence type="ECO:0000256" key="3">
    <source>
        <dbReference type="SAM" id="MobiDB-lite"/>
    </source>
</evidence>
<dbReference type="Proteomes" id="UP000054279">
    <property type="component" value="Unassembled WGS sequence"/>
</dbReference>
<dbReference type="InterPro" id="IPR036890">
    <property type="entry name" value="HATPase_C_sf"/>
</dbReference>
<evidence type="ECO:0000259" key="5">
    <source>
        <dbReference type="PROSITE" id="PS50110"/>
    </source>
</evidence>
<dbReference type="HOGENOM" id="CLU_512071_0_0_1"/>
<protein>
    <recommendedName>
        <fullName evidence="8">Histidine kinase</fullName>
    </recommendedName>
</protein>
<dbReference type="SUPFAM" id="SSF55874">
    <property type="entry name" value="ATPase domain of HSP90 chaperone/DNA topoisomerase II/histidine kinase"/>
    <property type="match status" value="1"/>
</dbReference>
<dbReference type="CDD" id="cd16922">
    <property type="entry name" value="HATPase_EvgS-ArcB-TorS-like"/>
    <property type="match status" value="1"/>
</dbReference>
<dbReference type="Pfam" id="PF02518">
    <property type="entry name" value="HATPase_c"/>
    <property type="match status" value="1"/>
</dbReference>
<dbReference type="GO" id="GO:0000155">
    <property type="term" value="F:phosphorelay sensor kinase activity"/>
    <property type="evidence" value="ECO:0007669"/>
    <property type="project" value="InterPro"/>
</dbReference>
<dbReference type="OrthoDB" id="60033at2759"/>
<evidence type="ECO:0008006" key="8">
    <source>
        <dbReference type="Google" id="ProtNLM"/>
    </source>
</evidence>
<gene>
    <name evidence="6" type="ORF">M422DRAFT_274935</name>
</gene>
<dbReference type="Gene3D" id="3.40.50.2300">
    <property type="match status" value="1"/>
</dbReference>
<dbReference type="CDD" id="cd17574">
    <property type="entry name" value="REC_OmpR"/>
    <property type="match status" value="1"/>
</dbReference>
<feature type="domain" description="Response regulatory" evidence="5">
    <location>
        <begin position="435"/>
        <end position="532"/>
    </location>
</feature>
<feature type="compositionally biased region" description="Low complexity" evidence="3">
    <location>
        <begin position="411"/>
        <end position="421"/>
    </location>
</feature>
<dbReference type="InterPro" id="IPR003661">
    <property type="entry name" value="HisK_dim/P_dom"/>
</dbReference>
<dbReference type="InterPro" id="IPR003594">
    <property type="entry name" value="HATPase_dom"/>
</dbReference>
<keyword evidence="1 2" id="KW-0597">Phosphoprotein</keyword>
<dbReference type="PROSITE" id="PS50109">
    <property type="entry name" value="HIS_KIN"/>
    <property type="match status" value="1"/>
</dbReference>
<dbReference type="CDD" id="cd00082">
    <property type="entry name" value="HisKA"/>
    <property type="match status" value="1"/>
</dbReference>
<name>A0A0C9UGJ0_SPHS4</name>
<dbReference type="SUPFAM" id="SSF47384">
    <property type="entry name" value="Homodimeric domain of signal transducing histidine kinase"/>
    <property type="match status" value="1"/>
</dbReference>
<sequence length="532" mass="58785">MSHRSGHNSPGAESTSSSDTASAPWTWPIAEAVASRRPLLVPSLPPDVAQTLSRRSWGDIPRQAVVIPIWSFEGTASDAMLPQAVLIMGLNTRRPYDKDYEEWLEHFKSGLAVSLAAVLSWEAETQRAQQLAQLDAAKTSFFSNVSHELRTPLTLIMGPVQDAARAARDEKQKETLKLAMRNVTRLSRLVDSLMDFTRIEAGKLLGNFKPVQLGAFTSDLAALFRSIIEKSHVEFIIDCDTKSQILCYVDPDLWEKIVFNLIGNAFKYTIEGSIWVRLRFEPGQIRFTVRDTGVGIPKDDIPKVFQRFHRVASISRSHEGTGIGLSLTKELVRLHGGTIMVDSATVADSRDGSHGSIFTVLLPLGKDHLPAAHVDDTMSAEHRHRHYARGIVEEATQWGRHPDSNVMKTPSDTSDSGGSSSEGKVDAMFFMKKDILLLVDDNADMRQFIRSIFNELCTVVEATNGQEALELIDNGVKPIVVLSDVMMPGIDGYSLLRTLRERPDTKLLPIIFLTAKAGEDSRVDGLLSGADE</sequence>
<evidence type="ECO:0000256" key="2">
    <source>
        <dbReference type="PROSITE-ProRule" id="PRU00169"/>
    </source>
</evidence>
<dbReference type="InterPro" id="IPR005467">
    <property type="entry name" value="His_kinase_dom"/>
</dbReference>
<evidence type="ECO:0000259" key="4">
    <source>
        <dbReference type="PROSITE" id="PS50109"/>
    </source>
</evidence>
<dbReference type="Gene3D" id="1.10.287.130">
    <property type="match status" value="1"/>
</dbReference>
<dbReference type="PANTHER" id="PTHR43547">
    <property type="entry name" value="TWO-COMPONENT HISTIDINE KINASE"/>
    <property type="match status" value="1"/>
</dbReference>
<feature type="domain" description="Histidine kinase" evidence="4">
    <location>
        <begin position="144"/>
        <end position="366"/>
    </location>
</feature>
<feature type="modified residue" description="4-aspartylphosphate" evidence="2">
    <location>
        <position position="484"/>
    </location>
</feature>
<feature type="region of interest" description="Disordered" evidence="3">
    <location>
        <begin position="398"/>
        <end position="421"/>
    </location>
</feature>
<dbReference type="EMBL" id="KN837502">
    <property type="protein sequence ID" value="KIJ24325.1"/>
    <property type="molecule type" value="Genomic_DNA"/>
</dbReference>
<dbReference type="Gene3D" id="3.30.565.10">
    <property type="entry name" value="Histidine kinase-like ATPase, C-terminal domain"/>
    <property type="match status" value="1"/>
</dbReference>
<evidence type="ECO:0000256" key="1">
    <source>
        <dbReference type="ARBA" id="ARBA00022553"/>
    </source>
</evidence>
<dbReference type="PROSITE" id="PS50110">
    <property type="entry name" value="RESPONSE_REGULATORY"/>
    <property type="match status" value="1"/>
</dbReference>
<accession>A0A0C9UGJ0</accession>
<dbReference type="SMART" id="SM00448">
    <property type="entry name" value="REC"/>
    <property type="match status" value="1"/>
</dbReference>
<dbReference type="SMART" id="SM00388">
    <property type="entry name" value="HisKA"/>
    <property type="match status" value="1"/>
</dbReference>
<feature type="region of interest" description="Disordered" evidence="3">
    <location>
        <begin position="1"/>
        <end position="22"/>
    </location>
</feature>
<dbReference type="FunFam" id="1.10.287.130:FF:000045">
    <property type="entry name" value="Two-component system sensor histidine kinase/response regulator"/>
    <property type="match status" value="1"/>
</dbReference>
<evidence type="ECO:0000313" key="6">
    <source>
        <dbReference type="EMBL" id="KIJ24325.1"/>
    </source>
</evidence>